<organism evidence="6 7">
    <name type="scientific">Mycolicibacterium insubricum</name>
    <dbReference type="NCBI Taxonomy" id="444597"/>
    <lineage>
        <taxon>Bacteria</taxon>
        <taxon>Bacillati</taxon>
        <taxon>Actinomycetota</taxon>
        <taxon>Actinomycetes</taxon>
        <taxon>Mycobacteriales</taxon>
        <taxon>Mycobacteriaceae</taxon>
        <taxon>Mycolicibacterium</taxon>
    </lineage>
</organism>
<sequence>MLAEPPGAARLPDPTTPLWRAAQVFRLLSYIYAGGFQLAVNHDFTRPRLGLALFAVLSVWTAACALAYLRGFGRRPAWVIAELVVAILLLLSTWAVASPEWVAANQSWPTTLWLTNATVSAAILWGPVGGVLVAVAVMACYAVEKGGVDYNVGHSAGVIIELAVGLAVGLAARTARRVQTELDRAARLTAAAEERERLARQMHDGVIQVLALVSRRGREIGGPAAELADLAAEQERALRRFMTTAPAESPATELDLCALLNRAAGDGVVLSMPGTEVLLPAEVARELSAAVRNALDNVVRHAGPDAKAYVLVEDLDTEVTVTVRDDGVGIPAGRLEQARAEGRMGVDKSIVGRLAALSGTATLHSDADGTEWELTVPREQPW</sequence>
<dbReference type="CDD" id="cd00075">
    <property type="entry name" value="HATPase"/>
    <property type="match status" value="1"/>
</dbReference>
<dbReference type="Pfam" id="PF02518">
    <property type="entry name" value="HATPase_c"/>
    <property type="match status" value="1"/>
</dbReference>
<reference evidence="6 7" key="1">
    <citation type="submission" date="2016-12" db="EMBL/GenBank/DDBJ databases">
        <title>The new phylogeny of genus Mycobacterium.</title>
        <authorList>
            <person name="Tortoli E."/>
            <person name="Trovato A."/>
            <person name="Cirillo D.M."/>
        </authorList>
    </citation>
    <scope>NUCLEOTIDE SEQUENCE [LARGE SCALE GENOMIC DNA]</scope>
    <source>
        <strain evidence="6 7">DSM 45130</strain>
    </source>
</reference>
<dbReference type="SUPFAM" id="SSF55874">
    <property type="entry name" value="ATPase domain of HSP90 chaperone/DNA topoisomerase II/histidine kinase"/>
    <property type="match status" value="1"/>
</dbReference>
<dbReference type="GO" id="GO:0000160">
    <property type="term" value="P:phosphorelay signal transduction system"/>
    <property type="evidence" value="ECO:0007669"/>
    <property type="project" value="UniProtKB-KW"/>
</dbReference>
<keyword evidence="1" id="KW-0808">Transferase</keyword>
<keyword evidence="2 6" id="KW-0418">Kinase</keyword>
<evidence type="ECO:0000256" key="4">
    <source>
        <dbReference type="SAM" id="Phobius"/>
    </source>
</evidence>
<gene>
    <name evidence="6" type="ORF">BST26_08055</name>
</gene>
<keyword evidence="3" id="KW-0902">Two-component regulatory system</keyword>
<dbReference type="InterPro" id="IPR036890">
    <property type="entry name" value="HATPase_C_sf"/>
</dbReference>
<accession>A0A1X0DGH8</accession>
<evidence type="ECO:0000256" key="1">
    <source>
        <dbReference type="ARBA" id="ARBA00022679"/>
    </source>
</evidence>
<evidence type="ECO:0000313" key="6">
    <source>
        <dbReference type="EMBL" id="ORA71485.1"/>
    </source>
</evidence>
<dbReference type="SMART" id="SM00387">
    <property type="entry name" value="HATPase_c"/>
    <property type="match status" value="1"/>
</dbReference>
<keyword evidence="4" id="KW-0472">Membrane</keyword>
<dbReference type="NCBIfam" id="NF047322">
    <property type="entry name" value="HK_morpho_MacS"/>
    <property type="match status" value="1"/>
</dbReference>
<dbReference type="GO" id="GO:0016301">
    <property type="term" value="F:kinase activity"/>
    <property type="evidence" value="ECO:0007669"/>
    <property type="project" value="UniProtKB-KW"/>
</dbReference>
<protein>
    <submittedName>
        <fullName evidence="6">Sensor histidine kinase</fullName>
    </submittedName>
</protein>
<name>A0A1X0DGH8_9MYCO</name>
<evidence type="ECO:0000256" key="3">
    <source>
        <dbReference type="ARBA" id="ARBA00023012"/>
    </source>
</evidence>
<feature type="transmembrane region" description="Helical" evidence="4">
    <location>
        <begin position="117"/>
        <end position="143"/>
    </location>
</feature>
<evidence type="ECO:0000259" key="5">
    <source>
        <dbReference type="SMART" id="SM00387"/>
    </source>
</evidence>
<dbReference type="Gene3D" id="3.30.565.10">
    <property type="entry name" value="Histidine kinase-like ATPase, C-terminal domain"/>
    <property type="match status" value="1"/>
</dbReference>
<dbReference type="InterPro" id="IPR050482">
    <property type="entry name" value="Sensor_HK_TwoCompSys"/>
</dbReference>
<dbReference type="Proteomes" id="UP000192801">
    <property type="component" value="Unassembled WGS sequence"/>
</dbReference>
<dbReference type="InterPro" id="IPR045975">
    <property type="entry name" value="DUF5931"/>
</dbReference>
<feature type="transmembrane region" description="Helical" evidence="4">
    <location>
        <begin position="76"/>
        <end position="97"/>
    </location>
</feature>
<dbReference type="STRING" id="444597.BST26_08055"/>
<dbReference type="EMBL" id="MVHS01000013">
    <property type="protein sequence ID" value="ORA71485.1"/>
    <property type="molecule type" value="Genomic_DNA"/>
</dbReference>
<dbReference type="RefSeq" id="WP_163787867.1">
    <property type="nucleotide sequence ID" value="NZ_AP022618.1"/>
</dbReference>
<keyword evidence="7" id="KW-1185">Reference proteome</keyword>
<dbReference type="PANTHER" id="PTHR24421">
    <property type="entry name" value="NITRATE/NITRITE SENSOR PROTEIN NARX-RELATED"/>
    <property type="match status" value="1"/>
</dbReference>
<evidence type="ECO:0000313" key="7">
    <source>
        <dbReference type="Proteomes" id="UP000192801"/>
    </source>
</evidence>
<feature type="transmembrane region" description="Helical" evidence="4">
    <location>
        <begin position="155"/>
        <end position="172"/>
    </location>
</feature>
<dbReference type="AlphaFoldDB" id="A0A1X0DGH8"/>
<evidence type="ECO:0000256" key="2">
    <source>
        <dbReference type="ARBA" id="ARBA00022777"/>
    </source>
</evidence>
<comment type="caution">
    <text evidence="6">The sequence shown here is derived from an EMBL/GenBank/DDBJ whole genome shotgun (WGS) entry which is preliminary data.</text>
</comment>
<dbReference type="PANTHER" id="PTHR24421:SF61">
    <property type="entry name" value="OXYGEN SENSOR HISTIDINE KINASE NREB"/>
    <property type="match status" value="1"/>
</dbReference>
<proteinExistence type="predicted"/>
<feature type="transmembrane region" description="Helical" evidence="4">
    <location>
        <begin position="49"/>
        <end position="69"/>
    </location>
</feature>
<feature type="domain" description="Histidine kinase/HSP90-like ATPase" evidence="5">
    <location>
        <begin position="282"/>
        <end position="380"/>
    </location>
</feature>
<dbReference type="Pfam" id="PF19354">
    <property type="entry name" value="DUF5931"/>
    <property type="match status" value="1"/>
</dbReference>
<dbReference type="InterPro" id="IPR003594">
    <property type="entry name" value="HATPase_dom"/>
</dbReference>
<keyword evidence="4" id="KW-0812">Transmembrane</keyword>
<keyword evidence="4" id="KW-1133">Transmembrane helix</keyword>